<dbReference type="Gene3D" id="1.10.1200.10">
    <property type="entry name" value="ACP-like"/>
    <property type="match status" value="3"/>
</dbReference>
<dbReference type="KEGG" id="ahg:AHOG_15135"/>
<dbReference type="InterPro" id="IPR020806">
    <property type="entry name" value="PKS_PP-bd"/>
</dbReference>
<dbReference type="CDD" id="cd00833">
    <property type="entry name" value="PKS"/>
    <property type="match status" value="3"/>
</dbReference>
<protein>
    <recommendedName>
        <fullName evidence="11">6-deoxyerythronolide-B synthase</fullName>
        <ecNumber evidence="11">2.3.1.94</ecNumber>
    </recommendedName>
</protein>
<comment type="function">
    <text evidence="8">Involved in the biosynthesis of antibiotic erythromycin via the biosynthesis of its aglycone precursor, 6-deoxyerythronolide B (6-dEB).</text>
</comment>
<accession>A0A221W488</accession>
<feature type="domain" description="Carrier" evidence="13">
    <location>
        <begin position="3912"/>
        <end position="3987"/>
    </location>
</feature>
<dbReference type="Gene3D" id="3.40.366.10">
    <property type="entry name" value="Malonyl-Coenzyme A Acyl Carrier Protein, domain 2"/>
    <property type="match status" value="3"/>
</dbReference>
<dbReference type="Gene3D" id="3.30.70.3290">
    <property type="match status" value="3"/>
</dbReference>
<keyword evidence="1" id="KW-0596">Phosphopantetheine</keyword>
<evidence type="ECO:0000256" key="4">
    <source>
        <dbReference type="ARBA" id="ARBA00022737"/>
    </source>
</evidence>
<dbReference type="PANTHER" id="PTHR43775:SF51">
    <property type="entry name" value="INACTIVE PHENOLPHTHIOCEROL SYNTHESIS POLYKETIDE SYNTHASE TYPE I PKS1-RELATED"/>
    <property type="match status" value="1"/>
</dbReference>
<dbReference type="PROSITE" id="PS50075">
    <property type="entry name" value="CARRIER"/>
    <property type="match status" value="3"/>
</dbReference>
<dbReference type="InterPro" id="IPR009081">
    <property type="entry name" value="PP-bd_ACP"/>
</dbReference>
<dbReference type="Pfam" id="PF00109">
    <property type="entry name" value="ketoacyl-synt"/>
    <property type="match status" value="3"/>
</dbReference>
<keyword evidence="3 15" id="KW-0808">Transferase</keyword>
<dbReference type="InterPro" id="IPR016036">
    <property type="entry name" value="Malonyl_transacylase_ACP-bd"/>
</dbReference>
<dbReference type="GO" id="GO:0047879">
    <property type="term" value="F:erythronolide synthase activity"/>
    <property type="evidence" value="ECO:0007669"/>
    <property type="project" value="UniProtKB-EC"/>
</dbReference>
<comment type="pathway">
    <text evidence="9">Antibiotic biosynthesis; erythromycin biosynthesis.</text>
</comment>
<dbReference type="FunFam" id="3.40.366.10:FF:000002">
    <property type="entry name" value="Probable polyketide synthase 2"/>
    <property type="match status" value="3"/>
</dbReference>
<evidence type="ECO:0000256" key="9">
    <source>
        <dbReference type="ARBA" id="ARBA00060622"/>
    </source>
</evidence>
<evidence type="ECO:0000259" key="13">
    <source>
        <dbReference type="PROSITE" id="PS50075"/>
    </source>
</evidence>
<dbReference type="InterPro" id="IPR016035">
    <property type="entry name" value="Acyl_Trfase/lysoPLipase"/>
</dbReference>
<dbReference type="InterPro" id="IPR001227">
    <property type="entry name" value="Ac_transferase_dom_sf"/>
</dbReference>
<dbReference type="InterPro" id="IPR014031">
    <property type="entry name" value="Ketoacyl_synth_C"/>
</dbReference>
<dbReference type="InterPro" id="IPR014030">
    <property type="entry name" value="Ketoacyl_synth_N"/>
</dbReference>
<dbReference type="PROSITE" id="PS00606">
    <property type="entry name" value="KS3_1"/>
    <property type="match status" value="2"/>
</dbReference>
<dbReference type="GO" id="GO:0006633">
    <property type="term" value="P:fatty acid biosynthetic process"/>
    <property type="evidence" value="ECO:0007669"/>
    <property type="project" value="InterPro"/>
</dbReference>
<dbReference type="InterPro" id="IPR032821">
    <property type="entry name" value="PKS_assoc"/>
</dbReference>
<feature type="compositionally biased region" description="Basic and acidic residues" evidence="12">
    <location>
        <begin position="3881"/>
        <end position="3894"/>
    </location>
</feature>
<dbReference type="SUPFAM" id="SSF51735">
    <property type="entry name" value="NAD(P)-binding Rossmann-fold domains"/>
    <property type="match status" value="4"/>
</dbReference>
<comment type="catalytic activity">
    <reaction evidence="7">
        <text>6 (S)-methylmalonyl-CoA + propanoyl-CoA + 6 NADPH + 12 H(+) = 6-deoxyerythronolide B + 6 CO2 + 6 NADP(+) + 7 CoA + H2O</text>
        <dbReference type="Rhea" id="RHEA:23068"/>
        <dbReference type="ChEBI" id="CHEBI:15377"/>
        <dbReference type="ChEBI" id="CHEBI:15378"/>
        <dbReference type="ChEBI" id="CHEBI:16089"/>
        <dbReference type="ChEBI" id="CHEBI:16526"/>
        <dbReference type="ChEBI" id="CHEBI:57287"/>
        <dbReference type="ChEBI" id="CHEBI:57327"/>
        <dbReference type="ChEBI" id="CHEBI:57392"/>
        <dbReference type="ChEBI" id="CHEBI:57783"/>
        <dbReference type="ChEBI" id="CHEBI:58349"/>
        <dbReference type="EC" id="2.3.1.94"/>
    </reaction>
</comment>
<dbReference type="RefSeq" id="WP_211290404.1">
    <property type="nucleotide sequence ID" value="NZ_CP022521.1"/>
</dbReference>
<feature type="region of interest" description="Disordered" evidence="12">
    <location>
        <begin position="1457"/>
        <end position="1482"/>
    </location>
</feature>
<dbReference type="GO" id="GO:0005886">
    <property type="term" value="C:plasma membrane"/>
    <property type="evidence" value="ECO:0007669"/>
    <property type="project" value="TreeGrafter"/>
</dbReference>
<dbReference type="InterPro" id="IPR050091">
    <property type="entry name" value="PKS_NRPS_Biosynth_Enz"/>
</dbReference>
<evidence type="ECO:0000256" key="10">
    <source>
        <dbReference type="ARBA" id="ARBA00063272"/>
    </source>
</evidence>
<keyword evidence="6 15" id="KW-0012">Acyltransferase</keyword>
<evidence type="ECO:0000313" key="15">
    <source>
        <dbReference type="EMBL" id="ASO20655.1"/>
    </source>
</evidence>
<dbReference type="Pfam" id="PF16197">
    <property type="entry name" value="KAsynt_C_assoc"/>
    <property type="match status" value="3"/>
</dbReference>
<dbReference type="GO" id="GO:0004312">
    <property type="term" value="F:fatty acid synthase activity"/>
    <property type="evidence" value="ECO:0007669"/>
    <property type="project" value="TreeGrafter"/>
</dbReference>
<gene>
    <name evidence="15" type="primary">eryA5</name>
    <name evidence="15" type="ORF">AHOG_15135</name>
</gene>
<dbReference type="Proteomes" id="UP000204221">
    <property type="component" value="Chromosome"/>
</dbReference>
<dbReference type="Pfam" id="PF02801">
    <property type="entry name" value="Ketoacyl-synt_C"/>
    <property type="match status" value="3"/>
</dbReference>
<dbReference type="GO" id="GO:0031177">
    <property type="term" value="F:phosphopantetheine binding"/>
    <property type="evidence" value="ECO:0007669"/>
    <property type="project" value="InterPro"/>
</dbReference>
<dbReference type="InterPro" id="IPR013968">
    <property type="entry name" value="PKS_KR"/>
</dbReference>
<dbReference type="Pfam" id="PF00698">
    <property type="entry name" value="Acyl_transf_1"/>
    <property type="match status" value="3"/>
</dbReference>
<dbReference type="InterPro" id="IPR006162">
    <property type="entry name" value="Ppantetheine_attach_site"/>
</dbReference>
<dbReference type="PROSITE" id="PS52004">
    <property type="entry name" value="KS3_2"/>
    <property type="match status" value="3"/>
</dbReference>
<comment type="subunit">
    <text evidence="10">Homodimer. Erythronolide synthase is composed of EryAI, EryAII and EryAIII multimodular (2 modules) polypeptides each coding for a functional synthase subunit which participates in 2 of the six FAS-like elongation steps required for formation of the polyketide. Module 1, 2, 3, 4, 5, and 6 participating in biosynthesis steps 1, 2, 3, 4, 5, and 6, respectively.</text>
</comment>
<dbReference type="InterPro" id="IPR014043">
    <property type="entry name" value="Acyl_transferase_dom"/>
</dbReference>
<evidence type="ECO:0000259" key="14">
    <source>
        <dbReference type="PROSITE" id="PS52004"/>
    </source>
</evidence>
<dbReference type="InterPro" id="IPR018201">
    <property type="entry name" value="Ketoacyl_synth_AS"/>
</dbReference>
<feature type="region of interest" description="Disordered" evidence="12">
    <location>
        <begin position="422"/>
        <end position="465"/>
    </location>
</feature>
<organism evidence="15 16">
    <name type="scientific">Actinoalloteichus hoggarensis</name>
    <dbReference type="NCBI Taxonomy" id="1470176"/>
    <lineage>
        <taxon>Bacteria</taxon>
        <taxon>Bacillati</taxon>
        <taxon>Actinomycetota</taxon>
        <taxon>Actinomycetes</taxon>
        <taxon>Pseudonocardiales</taxon>
        <taxon>Pseudonocardiaceae</taxon>
        <taxon>Actinoalloteichus</taxon>
    </lineage>
</organism>
<dbReference type="Gene3D" id="3.40.47.10">
    <property type="match status" value="3"/>
</dbReference>
<feature type="region of interest" description="Disordered" evidence="12">
    <location>
        <begin position="2949"/>
        <end position="2968"/>
    </location>
</feature>
<dbReference type="SUPFAM" id="SSF53901">
    <property type="entry name" value="Thiolase-like"/>
    <property type="match status" value="3"/>
</dbReference>
<feature type="domain" description="Ketosynthase family 3 (KS3)" evidence="14">
    <location>
        <begin position="6"/>
        <end position="412"/>
    </location>
</feature>
<dbReference type="InterPro" id="IPR016039">
    <property type="entry name" value="Thiolase-like"/>
</dbReference>
<dbReference type="FunFam" id="1.10.1200.10:FF:000007">
    <property type="entry name" value="Probable polyketide synthase pks17"/>
    <property type="match status" value="1"/>
</dbReference>
<evidence type="ECO:0000256" key="11">
    <source>
        <dbReference type="ARBA" id="ARBA00066981"/>
    </source>
</evidence>
<dbReference type="Pfam" id="PF00550">
    <property type="entry name" value="PP-binding"/>
    <property type="match status" value="3"/>
</dbReference>
<keyword evidence="16" id="KW-1185">Reference proteome</keyword>
<dbReference type="EMBL" id="CP022521">
    <property type="protein sequence ID" value="ASO20655.1"/>
    <property type="molecule type" value="Genomic_DNA"/>
</dbReference>
<dbReference type="EC" id="2.3.1.94" evidence="11"/>
<feature type="domain" description="Ketosynthase family 3 (KS3)" evidence="14">
    <location>
        <begin position="2519"/>
        <end position="2945"/>
    </location>
</feature>
<evidence type="ECO:0000313" key="16">
    <source>
        <dbReference type="Proteomes" id="UP000204221"/>
    </source>
</evidence>
<reference evidence="15 16" key="1">
    <citation type="submission" date="2017-07" db="EMBL/GenBank/DDBJ databases">
        <title>Complete genome sequence of Actinoalloteichus hoggarensis DSM 45943, type strain of Actinoalloteichus hoggarensis.</title>
        <authorList>
            <person name="Ruckert C."/>
            <person name="Nouioui I."/>
            <person name="Willmese J."/>
            <person name="van Wezel G."/>
            <person name="Klenk H.-P."/>
            <person name="Kalinowski J."/>
            <person name="Zotchev S.B."/>
        </authorList>
    </citation>
    <scope>NUCLEOTIDE SEQUENCE [LARGE SCALE GENOMIC DNA]</scope>
    <source>
        <strain evidence="15 16">DSM 45943</strain>
    </source>
</reference>
<dbReference type="GO" id="GO:0005737">
    <property type="term" value="C:cytoplasm"/>
    <property type="evidence" value="ECO:0007669"/>
    <property type="project" value="TreeGrafter"/>
</dbReference>
<feature type="region of interest" description="Disordered" evidence="12">
    <location>
        <begin position="3872"/>
        <end position="3894"/>
    </location>
</feature>
<evidence type="ECO:0000256" key="12">
    <source>
        <dbReference type="SAM" id="MobiDB-lite"/>
    </source>
</evidence>
<name>A0A221W488_9PSEU</name>
<dbReference type="SMART" id="SM00827">
    <property type="entry name" value="PKS_AT"/>
    <property type="match status" value="3"/>
</dbReference>
<dbReference type="InterPro" id="IPR057326">
    <property type="entry name" value="KR_dom"/>
</dbReference>
<dbReference type="CDD" id="cd08952">
    <property type="entry name" value="KR_1_SDR_x"/>
    <property type="match status" value="2"/>
</dbReference>
<proteinExistence type="predicted"/>
<keyword evidence="5" id="KW-0511">Multifunctional enzyme</keyword>
<dbReference type="FunFam" id="3.40.47.10:FF:000019">
    <property type="entry name" value="Polyketide synthase type I"/>
    <property type="match status" value="2"/>
</dbReference>
<dbReference type="SMART" id="SM00823">
    <property type="entry name" value="PKS_PP"/>
    <property type="match status" value="3"/>
</dbReference>
<evidence type="ECO:0000256" key="3">
    <source>
        <dbReference type="ARBA" id="ARBA00022679"/>
    </source>
</evidence>
<dbReference type="SMART" id="SM01294">
    <property type="entry name" value="PKS_PP_betabranch"/>
    <property type="match status" value="1"/>
</dbReference>
<dbReference type="SMART" id="SM00825">
    <property type="entry name" value="PKS_KS"/>
    <property type="match status" value="3"/>
</dbReference>
<dbReference type="InterPro" id="IPR036291">
    <property type="entry name" value="NAD(P)-bd_dom_sf"/>
</dbReference>
<evidence type="ECO:0000256" key="2">
    <source>
        <dbReference type="ARBA" id="ARBA00022553"/>
    </source>
</evidence>
<dbReference type="SUPFAM" id="SSF52151">
    <property type="entry name" value="FabD/lysophospholipase-like"/>
    <property type="match status" value="3"/>
</dbReference>
<feature type="domain" description="Ketosynthase family 3 (KS3)" evidence="14">
    <location>
        <begin position="1029"/>
        <end position="1455"/>
    </location>
</feature>
<feature type="domain" description="Carrier" evidence="13">
    <location>
        <begin position="2419"/>
        <end position="2494"/>
    </location>
</feature>
<dbReference type="Gene3D" id="3.40.50.720">
    <property type="entry name" value="NAD(P)-binding Rossmann-like Domain"/>
    <property type="match status" value="2"/>
</dbReference>
<evidence type="ECO:0000256" key="7">
    <source>
        <dbReference type="ARBA" id="ARBA00052442"/>
    </source>
</evidence>
<evidence type="ECO:0000256" key="5">
    <source>
        <dbReference type="ARBA" id="ARBA00023268"/>
    </source>
</evidence>
<dbReference type="PANTHER" id="PTHR43775">
    <property type="entry name" value="FATTY ACID SYNTHASE"/>
    <property type="match status" value="1"/>
</dbReference>
<keyword evidence="4" id="KW-0677">Repeat</keyword>
<dbReference type="GO" id="GO:0004315">
    <property type="term" value="F:3-oxoacyl-[acyl-carrier-protein] synthase activity"/>
    <property type="evidence" value="ECO:0007669"/>
    <property type="project" value="InterPro"/>
</dbReference>
<feature type="domain" description="Carrier" evidence="13">
    <location>
        <begin position="927"/>
        <end position="1002"/>
    </location>
</feature>
<dbReference type="PROSITE" id="PS00012">
    <property type="entry name" value="PHOSPHOPANTETHEINE"/>
    <property type="match status" value="1"/>
</dbReference>
<evidence type="ECO:0000256" key="1">
    <source>
        <dbReference type="ARBA" id="ARBA00022450"/>
    </source>
</evidence>
<dbReference type="InterPro" id="IPR020841">
    <property type="entry name" value="PKS_Beta-ketoAc_synthase_dom"/>
</dbReference>
<sequence length="4068" mass="423520">MTKAESEPIAIVGVSCRFPQAPDPVAFWRLLADGAEAIRPAPEDRFPAGTSAGFLDEVDRFDAAFFGLSAHEAARMDPQQRLVLELSWEALESAGVLPATLAGGSTGVFVGAMAEDYRIVAGREARDGYAPVGLYRSMIANRVSYFLRLRGPSLTVDTGQSSSLVSVHLACESLRAGESTLALAGGVQLDLTPESTESLAALGVLSPDGRCHTLDHRANGIVRGEGGGVVVLKRLSDAVSDGDVVHALILGSATNNDGGGASLTAPSGSAQEELLRTACARAGVDPAEVQYVELHGTGTRVGDPVEAGALGAALGTSRPAETPLLVGSVKTNIGHLEGAAGIASLLKTVLAMRHGELPPSLHFERSAPSVSLPGLGLRVQTERSDWPRGARRVAGVSSFGIGGTNCHVVLADSAPEVVPEISAAPVRPARGRQPRSAAEGTSAGHAPIVPGDQAPEQSVQGGSVPRSAGLVTPTWLLAARDPQALRAQAERLAAFATERTDLSAESIGAALRDTRTAFEHRAVLRGDTRAELLAATRALALGEPAANLVTGQADVGGRTVFVFPGQGAQWPGMAVELLDTVPVFAEHLEACAAALAPHIDWSLLDVLRGADGAADLTRIEVLQPTLFAMAVSLAQTWRAAGVEPDAVIGHSQGEVAAAYVAGALSLTDAAKVAALRARVTADLLGDSGGGLLAVGVSEQEYGERFAAAAPRLSIAALNSPTAIVLAGPGPALDDLAALAAAQGVRCRRVPAAEYASHSAAVEPAEQALRAAVADITPRRCPVRFLSTATGDWVDGADLDADYWYRNLRNTVRFAPGIRALAASGHDVFVEASPHPLLVPAIEETLAAEDSRPHVAVGTLRRDEPAVARILSGAAQLHVRGRSPDWTALLPPHAGEPVELPTYAFRRRRHWLGGTVAERPAESRVPVRDAAELERLVVRLLEAVLGRSPVDAHRRFKDLNCDSMALVELRNQVGTAVGRTIPVSALFSHPTPAALAAYLAAEDVAEAADSVDDDAVLHDVAGAVGGPAADDPVAIVSMACRFPGEATSPEALWAAVAAGADLVSEWPLDRGWDVAGGYDPEPGVPGRSYTRHGGFLDGASGFDADFFEVSPREASAMDPQQRLLLETSWEAVERAGLAPTSLHGTDTGVFVGTMTQEYGARLHEADDDSGGYTLTGSAASVASGRIAYTLGLSGPSMTVDTACSSSLVALHLAVRALRQGECSMALVGGATVMATPGVFVEFSRQRGLAPDGRCKAFAEGADGTGWSEGVGVLVVERLSDARRLGHPVLAVVRGSAVNSDGASNGLTAPNGAAQERVIRRALADAGLAAHDVAAVEAHGTGTVLGDPIEAQALLATYGRDRPAGRPLWLGSLKSNIGHTQAAAGVAGVIKMVEAMRHGVLPKTLHVDAPSSHVDWDSGAVRLLTEPVSWDGGDRPRRAGVSSFGISGTNAHVILEEAPQLASSPEPKPSARHSETRQPTVESTDEAAVVPWLLSARSPAALAAQADRLAAFVSGEPEYDPADVGWSLATTRSVLDHRMVIVGAGRRELLAGLTEPVADVVRAGAAGRVVLVFPGQGSQWVGMGRELLACSPVFAARFGECVDALGEWVDFAPLAALGDEVLLSRVDVVQPLLFAVLVSLAAVWESFGVVPDAVVGHSQGEIAAAVVAGGLSLADGARVVCVRSRLIAQTLAGHGGMYSVAEAVDAVRARVTGEFDGRVSVAAVNGPASVVVSGDPTALAEFAARCEADGVRARRIPVDYASHSAQVERIEHDLPAALDGITPRGGSVRFFSTVTGDWLDTAELTPEYWYRSLRQTVRFHPAITALVDQGYTGFVESSPHPVLTMAIQETLDAVDADQPAWVTGTLRRDDGGPRRLYDSLAQAWTRGHPVDWTPAFGDHARRVPLPTYPFQHSRYWLTSRPAAPREPTGTEWGYRVDWQPLTTGDAVRLAGTWLLVHLGADAGGAAAGLAEHGATVRTVSWDGHGDLAESLRAAVDPDEPPAGVLLLFGAADGRPRPLAAGAAVTTRLLRALASAEIDAPLWCVTRGAVAADDTDRLVDPDQAAVWGLGRVAALEHPRRWGGLIDLPVAGDGDGANPLAAALSRTDGEDQIAIRAAGTFGRRLVRAPLSAAAARPRGPHGTVLVTGGTGALGAHLARRLAEGGAEHLVLVGRRGAEAAGVDELVAELTEAGTEVTVAACDVADRASVAALAERLTAAGTPVRSLVHAAGIGPLEPLSELGEDSLDDVFAAKVGGLHNLDEAFDLAGMDDVLLFSSISAVWGVADHAAYAAANAYLDAFALRRAADGAPVRSIAWGPWGGGAGMIPAALADTLRRRGVPVLDPAAAVRFLDRADDTADPVTIVAEVDWPRFLPVFTSARPAPLFSAFDGELDGGRDHTEPTRSRDGGLRADLVGRSASERGRMLLDLVRRHTAAVLGRPGHDALDARRAFTELGFDSLTAVELRNRLTKATGLRLPTTLVYDHPSPSELARLLETELVADAAAAPATTAPRPTEPAHAVDAAEPIAIVAMSCRLPGGLRSPEELWEFVAAGGDAIGGFPLDRGWDLGALFSRDQRARGRSYVREGGFLQDVAGFDAGFFGISPREALAMDPQQRLLLETAWEALERGGIDPRSLRGSRSGVFVGLAEQYYGSVLRRDESADESYAVTGEAASIASGRIAYVLGAEGPALTVDTACSSSLVALHLAVRALRAGECGLALAGAAMVMSTPSQFTGFSRQRGLAPDGRCKAFAEAADGFALAEGAGMLVLQTLSAARRDGHPVLAVVRGSAVNSDGASNGLTAPNGPSQQRVIRAALADAGLAPSEVDAVEAHGTGTRLGDPIEAQALLATYGRDRAEDRPLWLGSVKSNIGHTQTVAGLAGVIKMVEAMRHGVLPTTMHVDAPTSRVDWDSGAVRLLTEPRDWPATGAPRRAGVSAFGISGTNAHVLLEQAPEDFEPASDPQQAPDPVPSTSDPAAVVPWLLSARSPAALRAQAGLLAEHVEARPDLSPVDLGHSLVRSRSAFECRAVVVGAERDELLAGLAAVDAAMTAGPAGRSALVFPGQGSQWVGMGRELLACSPVFAARFGECVEALGEWVDFAPLAALGDEVLLSRVDVVQPLLFAVLVSLASVWESFGVVPDAVVGHSQGEIAAAVVAGGLSLADGARVVCVRSRLIAQTLAGHGGMYSVALPEDGIRDRLTGFASLSVAAVNGPSSVVVSGDPTELAEFAARCEADGVRARPIPVDYASHSVHVERIATDLPTALAGITPRSSEVGFFSTVTGDWLDTAELTPEYWYRNLRQTVRFHSAITALTDHGYTGFVESSPHPVLTLPVQETLDAADLPDPDGILVTGTLRRDDGGLRRLYDSLGQAWTRGYAVDWTPAFGDHPRRVPLPTYPFQRARYWPAVAAPADPVDSWRYRVAWPRVDVAAPETGGTWLLVGPDPDDPLTQACADRLEHRGTTVVRLDAGGADRAGLAERLRTASAGLDLRGVLSTLAVDDRPDPVEPALRRGLTGTLRLTQALLDTDLTAALWTVTRSAVAVAEEPVAHPEQAAAWGLGVVASLDLPDRWGGLIDLPAEPTEADLDLLCAAVSGAGAEDQLAVRADGLHARRLVRAAGLAAAPWTPRGTIVITGGTGALGAHTARWLAAHGAEHLVLTSRRGADAPGAAALADELTALGARVTLAACDVADRDAVAGLLDSLPGRPTAIVHAAGVVDTEVPLTELGLGELADLFGAKVAGAEHLDALTRDLDLDAFVLFSSGAGVWGNTGQAGYAAANACLDALAHRRHALGLPAASLSWGAWAGGGMVDEQVADRLRQRGVPAMAPELAVTAVAAAVGSGLPHLVLADLDWARFAPAYTMARPRPLVGDLPEVRALADTDAGSDGGTRDGGDAVSGENDRTDFVTTLAGLGPAERRRRLVDLVATAAADVLGHDGALTGPGRQTFRELGFDSVTAVDFRNRLGAVVGRRLPATLVFDFPTPTALADQLLATVITPEERPDVRDPLAELDRFERGLTETPPTAAERAALAGRLEALLHRWAAPAESEPATAADPLDAATDDEMFELIDRELGLA</sequence>
<dbReference type="InterPro" id="IPR036736">
    <property type="entry name" value="ACP-like_sf"/>
</dbReference>
<keyword evidence="2" id="KW-0597">Phosphoprotein</keyword>
<evidence type="ECO:0000256" key="6">
    <source>
        <dbReference type="ARBA" id="ARBA00023315"/>
    </source>
</evidence>
<dbReference type="GO" id="GO:0071770">
    <property type="term" value="P:DIM/DIP cell wall layer assembly"/>
    <property type="evidence" value="ECO:0007669"/>
    <property type="project" value="TreeGrafter"/>
</dbReference>
<evidence type="ECO:0000256" key="8">
    <source>
        <dbReference type="ARBA" id="ARBA00060158"/>
    </source>
</evidence>
<dbReference type="SMART" id="SM00822">
    <property type="entry name" value="PKS_KR"/>
    <property type="match status" value="2"/>
</dbReference>
<dbReference type="SUPFAM" id="SSF55048">
    <property type="entry name" value="Probable ACP-binding domain of malonyl-CoA ACP transacylase"/>
    <property type="match status" value="3"/>
</dbReference>
<dbReference type="SUPFAM" id="SSF47336">
    <property type="entry name" value="ACP-like"/>
    <property type="match status" value="3"/>
</dbReference>
<dbReference type="Pfam" id="PF08659">
    <property type="entry name" value="KR"/>
    <property type="match status" value="2"/>
</dbReference>